<dbReference type="EMBL" id="CALTRL010006367">
    <property type="protein sequence ID" value="CAH7690688.1"/>
    <property type="molecule type" value="Genomic_DNA"/>
</dbReference>
<reference evidence="2" key="1">
    <citation type="submission" date="2022-06" db="EMBL/GenBank/DDBJ databases">
        <authorList>
            <consortium name="SYNGENTA / RWTH Aachen University"/>
        </authorList>
    </citation>
    <scope>NUCLEOTIDE SEQUENCE</scope>
</reference>
<name>A0AAV0BVJ2_PHAPC</name>
<dbReference type="Proteomes" id="UP001153365">
    <property type="component" value="Unassembled WGS sequence"/>
</dbReference>
<protein>
    <submittedName>
        <fullName evidence="2">Uncharacterized protein</fullName>
    </submittedName>
</protein>
<keyword evidence="3" id="KW-1185">Reference proteome</keyword>
<feature type="region of interest" description="Disordered" evidence="1">
    <location>
        <begin position="25"/>
        <end position="44"/>
    </location>
</feature>
<feature type="non-terminal residue" evidence="2">
    <location>
        <position position="1"/>
    </location>
</feature>
<accession>A0AAV0BVJ2</accession>
<sequence length="284" mass="32427">HVIDDYYEDAALAAIADGLDPQDRLASGATAVPETSEAPPPNSAALLNHRPTLEVTAPNLTSKNWMLQYCRAISEMNRHLRWIREDRMRPFSQYPSIACSQKLKTKNEDVEMEWRYVEEEFRINRRACLGSDSDWNEEEKEEENENTENLPEDSLMTIYGIEGTEKGTVSRLGRVIKSGVKMLDSLVPKIKVSRVAHLSRGLRLGERSRNDWWTTSRKVRKKVPARPVVGLLDVCTGQVHDEKKRKIDEAFGEPVVDGFKQIDSYRGFGGDEFDLIPGMWNFRS</sequence>
<evidence type="ECO:0000313" key="3">
    <source>
        <dbReference type="Proteomes" id="UP001153365"/>
    </source>
</evidence>
<evidence type="ECO:0000313" key="2">
    <source>
        <dbReference type="EMBL" id="CAH7690688.1"/>
    </source>
</evidence>
<gene>
    <name evidence="2" type="ORF">PPACK8108_LOCUS26113</name>
</gene>
<comment type="caution">
    <text evidence="2">The sequence shown here is derived from an EMBL/GenBank/DDBJ whole genome shotgun (WGS) entry which is preliminary data.</text>
</comment>
<evidence type="ECO:0000256" key="1">
    <source>
        <dbReference type="SAM" id="MobiDB-lite"/>
    </source>
</evidence>
<dbReference type="AlphaFoldDB" id="A0AAV0BVJ2"/>
<organism evidence="2 3">
    <name type="scientific">Phakopsora pachyrhizi</name>
    <name type="common">Asian soybean rust disease fungus</name>
    <dbReference type="NCBI Taxonomy" id="170000"/>
    <lineage>
        <taxon>Eukaryota</taxon>
        <taxon>Fungi</taxon>
        <taxon>Dikarya</taxon>
        <taxon>Basidiomycota</taxon>
        <taxon>Pucciniomycotina</taxon>
        <taxon>Pucciniomycetes</taxon>
        <taxon>Pucciniales</taxon>
        <taxon>Phakopsoraceae</taxon>
        <taxon>Phakopsora</taxon>
    </lineage>
</organism>
<proteinExistence type="predicted"/>